<keyword evidence="6 15" id="KW-0732">Signal</keyword>
<dbReference type="InterPro" id="IPR010917">
    <property type="entry name" value="TonB_rcpt_CS"/>
</dbReference>
<dbReference type="Pfam" id="PF07715">
    <property type="entry name" value="Plug"/>
    <property type="match status" value="1"/>
</dbReference>
<keyword evidence="11 12" id="KW-0998">Cell outer membrane</keyword>
<dbReference type="PROSITE" id="PS52016">
    <property type="entry name" value="TONB_DEPENDENT_REC_3"/>
    <property type="match status" value="1"/>
</dbReference>
<evidence type="ECO:0000256" key="4">
    <source>
        <dbReference type="ARBA" id="ARBA00022496"/>
    </source>
</evidence>
<dbReference type="PANTHER" id="PTHR32552:SF81">
    <property type="entry name" value="TONB-DEPENDENT OUTER MEMBRANE RECEPTOR"/>
    <property type="match status" value="1"/>
</dbReference>
<evidence type="ECO:0000256" key="13">
    <source>
        <dbReference type="PROSITE-ProRule" id="PRU10144"/>
    </source>
</evidence>
<proteinExistence type="inferred from homology"/>
<dbReference type="Proteomes" id="UP000287401">
    <property type="component" value="Unassembled WGS sequence"/>
</dbReference>
<sequence length="830" mass="88652">MYEMRIPQTLCCASITALCLAASVPAAAQTAAPADGQIASPTPPQADAPLQQGDITGDIVVTAQRKSERLQDVGIAVAAFSGEALRTQGVTQSLDIAKFTPGVSASGTLGGQGMQFSIRGVTQSDYNDAIEAPVAVYIDDVYISSQQGQGMALYDMARVEVLKGPQGTLFGRNATGGLAHFIVNKPELGTTSGYIDATYGRFNQTKLEGAINLPLGEQFALRASGIWNRHDSVWKNVYPAGVVAGAPLNFGPAGVSPAGQDLGDEDALAGRLQLLWEPSAAVQIRLTGSAFRQNLSESPWTSSAVVPQVDSAGRVVGGIFASPTETRSAIGPDGQNYFNPSVLPFQGFQFSPTGDGRRAPGANWFGYVPVDIGKRQLSKDFALSDLNRFRAYNGTLHVDADLGGAQLASVTAWSQYRKNFLLDADGSPVNGLAFGTKSNIRTFSQELRLNGESGALSWTGGAYYLHITADNAQGLLAPKGSALSAVFGMTTTGVDPISVFTLKTDSASIFGQTSWEFAPKFNFILGGRLIREHQSYDFSSGAYANVSDYSVDTGTLLFPLQPSFSDKRTEWLWAGKAQIEYRPTSGLLLYAGINRGVKAGSYNGKLFDGTAALTPAQIPYRPEILTSFEGGFKLTGPGSRYTLNGTFFHYRYNDYQSFVFSDISGFVQNRDARTNGVEMEATARIGNDLRVGVTGSYIDAKVKDLQIAPGVFRDTRPTYTPKYSAGANIRYTVPVAIAGGDLSVGGVLSYQSSFYQNARNFASEKFAGRTLIDLSTDWSAGSGITLSAFVRNLTDKRYKTVGLDLATACGCNLEAYGMPRTWGVSIGYKF</sequence>
<evidence type="ECO:0000256" key="10">
    <source>
        <dbReference type="ARBA" id="ARBA00023136"/>
    </source>
</evidence>
<dbReference type="SUPFAM" id="SSF56935">
    <property type="entry name" value="Porins"/>
    <property type="match status" value="1"/>
</dbReference>
<feature type="domain" description="TonB-dependent receptor plug" evidence="17">
    <location>
        <begin position="70"/>
        <end position="177"/>
    </location>
</feature>
<keyword evidence="7" id="KW-0408">Iron</keyword>
<evidence type="ECO:0000259" key="17">
    <source>
        <dbReference type="Pfam" id="PF07715"/>
    </source>
</evidence>
<protein>
    <submittedName>
        <fullName evidence="18">TonB-dependent receptor</fullName>
    </submittedName>
</protein>
<gene>
    <name evidence="18" type="ORF">DAH51_21660</name>
</gene>
<keyword evidence="10 12" id="KW-0472">Membrane</keyword>
<evidence type="ECO:0000313" key="19">
    <source>
        <dbReference type="Proteomes" id="UP000287401"/>
    </source>
</evidence>
<keyword evidence="8" id="KW-0406">Ion transport</keyword>
<dbReference type="InterPro" id="IPR039426">
    <property type="entry name" value="TonB-dep_rcpt-like"/>
</dbReference>
<comment type="subcellular location">
    <subcellularLocation>
        <location evidence="1 12">Cell outer membrane</location>
        <topology evidence="1 12">Multi-pass membrane protein</topology>
    </subcellularLocation>
</comment>
<evidence type="ECO:0000256" key="5">
    <source>
        <dbReference type="ARBA" id="ARBA00022692"/>
    </source>
</evidence>
<dbReference type="InterPro" id="IPR036942">
    <property type="entry name" value="Beta-barrel_TonB_sf"/>
</dbReference>
<keyword evidence="5 12" id="KW-0812">Transmembrane</keyword>
<accession>A0A430BKR6</accession>
<organism evidence="18 19">
    <name type="scientific">Sphingobium yanoikuyae</name>
    <name type="common">Sphingomonas yanoikuyae</name>
    <dbReference type="NCBI Taxonomy" id="13690"/>
    <lineage>
        <taxon>Bacteria</taxon>
        <taxon>Pseudomonadati</taxon>
        <taxon>Pseudomonadota</taxon>
        <taxon>Alphaproteobacteria</taxon>
        <taxon>Sphingomonadales</taxon>
        <taxon>Sphingomonadaceae</taxon>
        <taxon>Sphingobium</taxon>
    </lineage>
</organism>
<dbReference type="GO" id="GO:0009279">
    <property type="term" value="C:cell outer membrane"/>
    <property type="evidence" value="ECO:0007669"/>
    <property type="project" value="UniProtKB-SubCell"/>
</dbReference>
<dbReference type="InterPro" id="IPR000531">
    <property type="entry name" value="Beta-barrel_TonB"/>
</dbReference>
<evidence type="ECO:0000256" key="14">
    <source>
        <dbReference type="RuleBase" id="RU003357"/>
    </source>
</evidence>
<dbReference type="PROSITE" id="PS01156">
    <property type="entry name" value="TONB_DEPENDENT_REC_2"/>
    <property type="match status" value="1"/>
</dbReference>
<dbReference type="Gene3D" id="2.40.170.20">
    <property type="entry name" value="TonB-dependent receptor, beta-barrel domain"/>
    <property type="match status" value="2"/>
</dbReference>
<evidence type="ECO:0000256" key="11">
    <source>
        <dbReference type="ARBA" id="ARBA00023237"/>
    </source>
</evidence>
<keyword evidence="9 14" id="KW-0798">TonB box</keyword>
<dbReference type="Pfam" id="PF00593">
    <property type="entry name" value="TonB_dep_Rec_b-barrel"/>
    <property type="match status" value="1"/>
</dbReference>
<comment type="similarity">
    <text evidence="12 14">Belongs to the TonB-dependent receptor family.</text>
</comment>
<evidence type="ECO:0000256" key="12">
    <source>
        <dbReference type="PROSITE-ProRule" id="PRU01360"/>
    </source>
</evidence>
<keyword evidence="18" id="KW-0675">Receptor</keyword>
<evidence type="ECO:0000256" key="1">
    <source>
        <dbReference type="ARBA" id="ARBA00004571"/>
    </source>
</evidence>
<evidence type="ECO:0000256" key="8">
    <source>
        <dbReference type="ARBA" id="ARBA00023065"/>
    </source>
</evidence>
<dbReference type="GO" id="GO:0006826">
    <property type="term" value="P:iron ion transport"/>
    <property type="evidence" value="ECO:0007669"/>
    <property type="project" value="UniProtKB-KW"/>
</dbReference>
<evidence type="ECO:0000256" key="9">
    <source>
        <dbReference type="ARBA" id="ARBA00023077"/>
    </source>
</evidence>
<evidence type="ECO:0000256" key="2">
    <source>
        <dbReference type="ARBA" id="ARBA00022448"/>
    </source>
</evidence>
<dbReference type="InterPro" id="IPR012910">
    <property type="entry name" value="Plug_dom"/>
</dbReference>
<evidence type="ECO:0000256" key="6">
    <source>
        <dbReference type="ARBA" id="ARBA00022729"/>
    </source>
</evidence>
<name>A0A430BKR6_SPHYA</name>
<feature type="signal peptide" evidence="15">
    <location>
        <begin position="1"/>
        <end position="28"/>
    </location>
</feature>
<feature type="domain" description="TonB-dependent receptor-like beta-barrel" evidence="16">
    <location>
        <begin position="353"/>
        <end position="793"/>
    </location>
</feature>
<dbReference type="PANTHER" id="PTHR32552">
    <property type="entry name" value="FERRICHROME IRON RECEPTOR-RELATED"/>
    <property type="match status" value="1"/>
</dbReference>
<evidence type="ECO:0000259" key="16">
    <source>
        <dbReference type="Pfam" id="PF00593"/>
    </source>
</evidence>
<feature type="short sequence motif" description="TonB C-terminal box" evidence="13">
    <location>
        <begin position="813"/>
        <end position="830"/>
    </location>
</feature>
<feature type="chain" id="PRO_5019584492" evidence="15">
    <location>
        <begin position="29"/>
        <end position="830"/>
    </location>
</feature>
<evidence type="ECO:0000256" key="15">
    <source>
        <dbReference type="SAM" id="SignalP"/>
    </source>
</evidence>
<dbReference type="AlphaFoldDB" id="A0A430BKR6"/>
<evidence type="ECO:0000313" key="18">
    <source>
        <dbReference type="EMBL" id="RSU52231.1"/>
    </source>
</evidence>
<evidence type="ECO:0000256" key="3">
    <source>
        <dbReference type="ARBA" id="ARBA00022452"/>
    </source>
</evidence>
<dbReference type="EMBL" id="QRAL01000035">
    <property type="protein sequence ID" value="RSU52231.1"/>
    <property type="molecule type" value="Genomic_DNA"/>
</dbReference>
<comment type="caution">
    <text evidence="18">The sequence shown here is derived from an EMBL/GenBank/DDBJ whole genome shotgun (WGS) entry which is preliminary data.</text>
</comment>
<keyword evidence="3 12" id="KW-1134">Transmembrane beta strand</keyword>
<reference evidence="18 19" key="1">
    <citation type="submission" date="2018-07" db="EMBL/GenBank/DDBJ databases">
        <title>Genomic and Epidemiologic Investigation of an Indolent Hospital Outbreak.</title>
        <authorList>
            <person name="Johnson R.C."/>
            <person name="Deming C."/>
            <person name="Conlan S."/>
            <person name="Zellmer C.J."/>
            <person name="Michelin A.V."/>
            <person name="Lee-Lin S."/>
            <person name="Thomas P.J."/>
            <person name="Park M."/>
            <person name="Weingarten R.A."/>
            <person name="Less J."/>
            <person name="Dekker J.P."/>
            <person name="Frank K.M."/>
            <person name="Musser K.A."/>
            <person name="Mcquiston J.R."/>
            <person name="Henderson D.K."/>
            <person name="Lau A.F."/>
            <person name="Palmore T.N."/>
            <person name="Segre J.A."/>
        </authorList>
    </citation>
    <scope>NUCLEOTIDE SEQUENCE [LARGE SCALE GENOMIC DNA]</scope>
    <source>
        <strain evidence="18 19">SK-NIH.Env6_1116</strain>
    </source>
</reference>
<keyword evidence="2 12" id="KW-0813">Transport</keyword>
<evidence type="ECO:0000256" key="7">
    <source>
        <dbReference type="ARBA" id="ARBA00023004"/>
    </source>
</evidence>
<keyword evidence="4" id="KW-0410">Iron transport</keyword>